<dbReference type="Proteomes" id="UP001195769">
    <property type="component" value="Unassembled WGS sequence"/>
</dbReference>
<comment type="caution">
    <text evidence="1">The sequence shown here is derived from an EMBL/GenBank/DDBJ whole genome shotgun (WGS) entry which is preliminary data.</text>
</comment>
<dbReference type="RefSeq" id="XP_041225144.1">
    <property type="nucleotide sequence ID" value="XM_041367209.1"/>
</dbReference>
<proteinExistence type="predicted"/>
<accession>A0AAD4E748</accession>
<gene>
    <name evidence="1" type="ORF">F5891DRAFT_1189727</name>
</gene>
<name>A0AAD4E748_9AGAM</name>
<organism evidence="1 2">
    <name type="scientific">Suillus fuscotomentosus</name>
    <dbReference type="NCBI Taxonomy" id="1912939"/>
    <lineage>
        <taxon>Eukaryota</taxon>
        <taxon>Fungi</taxon>
        <taxon>Dikarya</taxon>
        <taxon>Basidiomycota</taxon>
        <taxon>Agaricomycotina</taxon>
        <taxon>Agaricomycetes</taxon>
        <taxon>Agaricomycetidae</taxon>
        <taxon>Boletales</taxon>
        <taxon>Suillineae</taxon>
        <taxon>Suillaceae</taxon>
        <taxon>Suillus</taxon>
    </lineage>
</organism>
<reference evidence="1" key="1">
    <citation type="journal article" date="2020" name="New Phytol.">
        <title>Comparative genomics reveals dynamic genome evolution in host specialist ectomycorrhizal fungi.</title>
        <authorList>
            <person name="Lofgren L.A."/>
            <person name="Nguyen N.H."/>
            <person name="Vilgalys R."/>
            <person name="Ruytinx J."/>
            <person name="Liao H.L."/>
            <person name="Branco S."/>
            <person name="Kuo A."/>
            <person name="LaButti K."/>
            <person name="Lipzen A."/>
            <person name="Andreopoulos W."/>
            <person name="Pangilinan J."/>
            <person name="Riley R."/>
            <person name="Hundley H."/>
            <person name="Na H."/>
            <person name="Barry K."/>
            <person name="Grigoriev I.V."/>
            <person name="Stajich J.E."/>
            <person name="Kennedy P.G."/>
        </authorList>
    </citation>
    <scope>NUCLEOTIDE SEQUENCE</scope>
    <source>
        <strain evidence="1">FC203</strain>
    </source>
</reference>
<evidence type="ECO:0000313" key="1">
    <source>
        <dbReference type="EMBL" id="KAG1899568.1"/>
    </source>
</evidence>
<sequence>MSDKPRTDGSSPTCRILQVYLKKVAAEPIDFSALQAFIEGKQRKQTPQVLMAINVLQLIIHQAPNLCVAPLFTAIGHE</sequence>
<protein>
    <submittedName>
        <fullName evidence="1">Uncharacterized protein</fullName>
    </submittedName>
</protein>
<dbReference type="EMBL" id="JABBWK010000032">
    <property type="protein sequence ID" value="KAG1899568.1"/>
    <property type="molecule type" value="Genomic_DNA"/>
</dbReference>
<dbReference type="GeneID" id="64661507"/>
<evidence type="ECO:0000313" key="2">
    <source>
        <dbReference type="Proteomes" id="UP001195769"/>
    </source>
</evidence>
<keyword evidence="2" id="KW-1185">Reference proteome</keyword>
<dbReference type="AlphaFoldDB" id="A0AAD4E748"/>